<dbReference type="EMBL" id="BNJF01000003">
    <property type="protein sequence ID" value="GHO48214.1"/>
    <property type="molecule type" value="Genomic_DNA"/>
</dbReference>
<dbReference type="InterPro" id="IPR018970">
    <property type="entry name" value="Xul5P/Fru6P_PKetolase_N"/>
</dbReference>
<dbReference type="InterPro" id="IPR019789">
    <property type="entry name" value="Xul5P/Fru6P_PKetolase_ThDP_BS"/>
</dbReference>
<proteinExistence type="predicted"/>
<dbReference type="Gene3D" id="3.40.50.970">
    <property type="match status" value="1"/>
</dbReference>
<dbReference type="Pfam" id="PF09364">
    <property type="entry name" value="XFP_N"/>
    <property type="match status" value="1"/>
</dbReference>
<evidence type="ECO:0000313" key="2">
    <source>
        <dbReference type="EMBL" id="GHO48214.1"/>
    </source>
</evidence>
<organism evidence="2 3">
    <name type="scientific">Ktedonospora formicarum</name>
    <dbReference type="NCBI Taxonomy" id="2778364"/>
    <lineage>
        <taxon>Bacteria</taxon>
        <taxon>Bacillati</taxon>
        <taxon>Chloroflexota</taxon>
        <taxon>Ktedonobacteria</taxon>
        <taxon>Ktedonobacterales</taxon>
        <taxon>Ktedonobacteraceae</taxon>
        <taxon>Ktedonospora</taxon>
    </lineage>
</organism>
<evidence type="ECO:0000259" key="1">
    <source>
        <dbReference type="Pfam" id="PF09364"/>
    </source>
</evidence>
<comment type="caution">
    <text evidence="2">The sequence shown here is derived from an EMBL/GenBank/DDBJ whole genome shotgun (WGS) entry which is preliminary data.</text>
</comment>
<dbReference type="InterPro" id="IPR019790">
    <property type="entry name" value="Xul5P/Fru6P_PKetolase_CS"/>
</dbReference>
<gene>
    <name evidence="2" type="ORF">KSX_63770</name>
</gene>
<sequence>MAQKVTSTGTRQSQLELMDRYWDAANYLTIGQIYLQENPLLREPLRPEHIKPRLLGHWGTSPGLSFIYVHANRLIKERDVNAIYLAGPGHGGPALLANVYLEGTYSEIYPQVSQDSEGMRRLFRQFSTPGGVPSHVSVPTPGSIHEGGELGYVLSHAFGAVFDNPDLLAIAVVGDGEAETAPLEGAWKSIKFLNAARDGAVLPILHLNGYKISGPTVLGRERDEQIRNQITGYGYDVHFLEGNDPMQMHQAFADLLDTCHDKIRSYQEQARSGGTATVPPWPAIILRTPKGWTGPKVVDGKRIEGTYRAHQVPVADVKGNAEHLRILEDWMRSYHPEKLFDEQGKLISELAQLAPKASGAWEPILMPMGAIYSKT</sequence>
<protein>
    <recommendedName>
        <fullName evidence="1">Xylulose 5-phosphate/Fructose 6-phosphate phosphoketolase N-terminal domain-containing protein</fullName>
    </recommendedName>
</protein>
<dbReference type="PROSITE" id="PS60002">
    <property type="entry name" value="PHOSPHOKETOLASE_1"/>
    <property type="match status" value="1"/>
</dbReference>
<keyword evidence="3" id="KW-1185">Reference proteome</keyword>
<dbReference type="AlphaFoldDB" id="A0A8J3I9Z4"/>
<feature type="domain" description="Xylulose 5-phosphate/Fructose 6-phosphate phosphoketolase N-terminal" evidence="1">
    <location>
        <begin position="13"/>
        <end position="357"/>
    </location>
</feature>
<accession>A0A8J3I9Z4</accession>
<name>A0A8J3I9Z4_9CHLR</name>
<dbReference type="SUPFAM" id="SSF52518">
    <property type="entry name" value="Thiamin diphosphate-binding fold (THDP-binding)"/>
    <property type="match status" value="1"/>
</dbReference>
<reference evidence="2" key="1">
    <citation type="submission" date="2020-10" db="EMBL/GenBank/DDBJ databases">
        <title>Taxonomic study of unclassified bacteria belonging to the class Ktedonobacteria.</title>
        <authorList>
            <person name="Yabe S."/>
            <person name="Wang C.M."/>
            <person name="Zheng Y."/>
            <person name="Sakai Y."/>
            <person name="Cavaletti L."/>
            <person name="Monciardini P."/>
            <person name="Donadio S."/>
        </authorList>
    </citation>
    <scope>NUCLEOTIDE SEQUENCE</scope>
    <source>
        <strain evidence="2">SOSP1-1</strain>
    </source>
</reference>
<dbReference type="GO" id="GO:0005975">
    <property type="term" value="P:carbohydrate metabolic process"/>
    <property type="evidence" value="ECO:0007669"/>
    <property type="project" value="InterPro"/>
</dbReference>
<dbReference type="PROSITE" id="PS60003">
    <property type="entry name" value="PHOSPHOKETOLASE_2"/>
    <property type="match status" value="1"/>
</dbReference>
<dbReference type="PANTHER" id="PTHR31273:SF0">
    <property type="entry name" value="PHOSPHOKETOLASE-RELATED"/>
    <property type="match status" value="1"/>
</dbReference>
<dbReference type="GO" id="GO:0016832">
    <property type="term" value="F:aldehyde-lyase activity"/>
    <property type="evidence" value="ECO:0007669"/>
    <property type="project" value="InterPro"/>
</dbReference>
<dbReference type="InterPro" id="IPR029061">
    <property type="entry name" value="THDP-binding"/>
</dbReference>
<dbReference type="PANTHER" id="PTHR31273">
    <property type="entry name" value="PHOSPHOKETOLASE-RELATED"/>
    <property type="match status" value="1"/>
</dbReference>
<evidence type="ECO:0000313" key="3">
    <source>
        <dbReference type="Proteomes" id="UP000612362"/>
    </source>
</evidence>
<dbReference type="Proteomes" id="UP000612362">
    <property type="component" value="Unassembled WGS sequence"/>
</dbReference>
<dbReference type="InterPro" id="IPR005593">
    <property type="entry name" value="Xul5P/Fru6P_PKetolase"/>
</dbReference>